<dbReference type="PANTHER" id="PTHR43741:SF3">
    <property type="entry name" value="NADPH-DEPENDENT FMN REDUCTASE-LIKE DOMAIN-CONTAINING PROTEIN"/>
    <property type="match status" value="1"/>
</dbReference>
<sequence length="176" mass="20248">MLLIHDLSNKDSINISSLLPYNTKILSKEIDNIHPCCGCFNCWTKTPGKCTINDSYTEMPKYILKSNVVIIITKIYYGCYSPYIKNVIDRSMGILLPFFQKINGEIHHAYRYNKSPKLVVIGYGENVTPNEETTFKSLIKANSLNLNFKDCKTFIVDDISKIKVTLENLKEINFYE</sequence>
<accession>A0A6M0T0E6</accession>
<dbReference type="Proteomes" id="UP000473089">
    <property type="component" value="Unassembled WGS sequence"/>
</dbReference>
<proteinExistence type="predicted"/>
<gene>
    <name evidence="1" type="ORF">EXM42_07610</name>
</gene>
<dbReference type="SUPFAM" id="SSF52218">
    <property type="entry name" value="Flavoproteins"/>
    <property type="match status" value="1"/>
</dbReference>
<evidence type="ECO:0000313" key="1">
    <source>
        <dbReference type="EMBL" id="NFA60262.1"/>
    </source>
</evidence>
<reference evidence="1 2" key="1">
    <citation type="submission" date="2019-02" db="EMBL/GenBank/DDBJ databases">
        <title>Genome sequencing of Clostridium botulinum clinical isolates.</title>
        <authorList>
            <person name="Brunt J."/>
            <person name="Van Vliet A.H.M."/>
            <person name="Stringer S.C."/>
            <person name="Grant K.A."/>
            <person name="Carter A.C."/>
            <person name="Peck M.W."/>
        </authorList>
    </citation>
    <scope>NUCLEOTIDE SEQUENCE [LARGE SCALE GENOMIC DNA]</scope>
    <source>
        <strain evidence="1 2">R1125/03</strain>
    </source>
</reference>
<dbReference type="InterPro" id="IPR050104">
    <property type="entry name" value="FMN-dep_NADH:Q_OxRdtase_AzoR1"/>
</dbReference>
<dbReference type="AlphaFoldDB" id="A0A6M0T0E6"/>
<organism evidence="1 2">
    <name type="scientific">Clostridium botulinum</name>
    <dbReference type="NCBI Taxonomy" id="1491"/>
    <lineage>
        <taxon>Bacteria</taxon>
        <taxon>Bacillati</taxon>
        <taxon>Bacillota</taxon>
        <taxon>Clostridia</taxon>
        <taxon>Eubacteriales</taxon>
        <taxon>Clostridiaceae</taxon>
        <taxon>Clostridium</taxon>
    </lineage>
</organism>
<dbReference type="EMBL" id="SGJP01000013">
    <property type="protein sequence ID" value="NFA60262.1"/>
    <property type="molecule type" value="Genomic_DNA"/>
</dbReference>
<name>A0A6M0T0E6_CLOBO</name>
<protein>
    <submittedName>
        <fullName evidence="1">Flavodoxin family protein</fullName>
    </submittedName>
</protein>
<evidence type="ECO:0000313" key="2">
    <source>
        <dbReference type="Proteomes" id="UP000473089"/>
    </source>
</evidence>
<comment type="caution">
    <text evidence="1">The sequence shown here is derived from an EMBL/GenBank/DDBJ whole genome shotgun (WGS) entry which is preliminary data.</text>
</comment>
<dbReference type="InterPro" id="IPR029039">
    <property type="entry name" value="Flavoprotein-like_sf"/>
</dbReference>
<dbReference type="Gene3D" id="3.40.50.360">
    <property type="match status" value="1"/>
</dbReference>
<dbReference type="PANTHER" id="PTHR43741">
    <property type="entry name" value="FMN-DEPENDENT NADH-AZOREDUCTASE 1"/>
    <property type="match status" value="1"/>
</dbReference>